<keyword evidence="3" id="KW-1185">Reference proteome</keyword>
<organism evidence="1 4">
    <name type="scientific">Vibrio tubiashii ATCC 19109</name>
    <dbReference type="NCBI Taxonomy" id="1051646"/>
    <lineage>
        <taxon>Bacteria</taxon>
        <taxon>Pseudomonadati</taxon>
        <taxon>Pseudomonadota</taxon>
        <taxon>Gammaproteobacteria</taxon>
        <taxon>Vibrionales</taxon>
        <taxon>Vibrionaceae</taxon>
        <taxon>Vibrio</taxon>
        <taxon>Vibrio oreintalis group</taxon>
    </lineage>
</organism>
<evidence type="ECO:0000313" key="3">
    <source>
        <dbReference type="Proteomes" id="UP000003836"/>
    </source>
</evidence>
<reference evidence="2" key="1">
    <citation type="submission" date="2011-08" db="EMBL/GenBank/DDBJ databases">
        <authorList>
            <person name="Hoffman M."/>
            <person name="Strain E.A."/>
            <person name="Brown E."/>
            <person name="Allard M.W."/>
        </authorList>
    </citation>
    <scope>NUCLEOTIDE SEQUENCE</scope>
    <source>
        <strain evidence="2">ATCC 19109</strain>
    </source>
</reference>
<reference evidence="1 4" key="3">
    <citation type="submission" date="2014-08" db="EMBL/GenBank/DDBJ databases">
        <title>First Complete Genome Sequence of the Shellfish Pathogen Vibrio tubiashii.</title>
        <authorList>
            <person name="Richards G.P."/>
            <person name="Needleman D.S."/>
            <person name="Watson M.A."/>
            <person name="Bono J.L."/>
        </authorList>
    </citation>
    <scope>NUCLEOTIDE SEQUENCE [LARGE SCALE GENOMIC DNA]</scope>
    <source>
        <strain evidence="1 4">ATCC 19109</strain>
    </source>
</reference>
<dbReference type="AlphaFoldDB" id="F9SZY8"/>
<dbReference type="EMBL" id="CP009355">
    <property type="protein sequence ID" value="AIW16283.1"/>
    <property type="molecule type" value="Genomic_DNA"/>
</dbReference>
<evidence type="ECO:0000313" key="4">
    <source>
        <dbReference type="Proteomes" id="UP000030071"/>
    </source>
</evidence>
<dbReference type="KEGG" id="vtu:IX91_19505"/>
<reference evidence="2 3" key="2">
    <citation type="journal article" date="2012" name="Int. J. Syst. Evol. Microbiol.">
        <title>Vibrio caribbeanicus sp. nov., isolated from the marine sponge Scleritoderma cyanea.</title>
        <authorList>
            <person name="Hoffmann M."/>
            <person name="Monday S.R."/>
            <person name="Allard M.W."/>
            <person name="Strain E.A."/>
            <person name="Whittaker P."/>
            <person name="Naum M."/>
            <person name="McCarthy P.J."/>
            <person name="Lopez J.V."/>
            <person name="Fischer M."/>
            <person name="Brown E.W."/>
        </authorList>
    </citation>
    <scope>NUCLEOTIDE SEQUENCE [LARGE SCALE GENOMIC DNA]</scope>
    <source>
        <strain evidence="2 3">ATCC 19109</strain>
    </source>
</reference>
<dbReference type="Proteomes" id="UP000003836">
    <property type="component" value="Unassembled WGS sequence"/>
</dbReference>
<dbReference type="eggNOG" id="ENOG502ZJKX">
    <property type="taxonomic scope" value="Bacteria"/>
</dbReference>
<sequence>MRLVTLQPYEVKRFGVSSDKWLIVREAQEYVYIQSENGEKIRVDAGDKLDISSFRELEIVNPHTAPIRFVFQLTKVELNTTPPTKVQFADSMAVSEIRAPVTTRQETAQRFVSPAHITIEPNKSKRLVAASYSRLETIIQNISDTETEAMIGDSTVSAVVGMPILGDRKAPAGITLTGGGELWAFNNSNQPLKLALMEVYR</sequence>
<dbReference type="Proteomes" id="UP000030071">
    <property type="component" value="Chromosome 2"/>
</dbReference>
<dbReference type="STRING" id="1051646.IX91_19505"/>
<dbReference type="PATRIC" id="fig|1051646.9.peg.3820"/>
<protein>
    <submittedName>
        <fullName evidence="1">Uncharacterized protein</fullName>
    </submittedName>
</protein>
<evidence type="ECO:0000313" key="1">
    <source>
        <dbReference type="EMBL" id="AIW16283.1"/>
    </source>
</evidence>
<dbReference type="RefSeq" id="WP_004742733.1">
    <property type="nucleotide sequence ID" value="NZ_AFWI01000002.1"/>
</dbReference>
<dbReference type="EMBL" id="AFWI01000002">
    <property type="protein sequence ID" value="EGU59066.1"/>
    <property type="molecule type" value="Genomic_DNA"/>
</dbReference>
<proteinExistence type="predicted"/>
<accession>F9SZY8</accession>
<gene>
    <name evidence="1" type="ORF">IX91_19505</name>
    <name evidence="2" type="ORF">VITU9109_18970</name>
</gene>
<dbReference type="HOGENOM" id="CLU_1359955_0_0_6"/>
<evidence type="ECO:0000313" key="2">
    <source>
        <dbReference type="EMBL" id="EGU59066.1"/>
    </source>
</evidence>
<name>F9SZY8_9VIBR</name>
<dbReference type="GeneID" id="23446917"/>